<proteinExistence type="predicted"/>
<evidence type="ECO:0000313" key="2">
    <source>
        <dbReference type="Proteomes" id="UP000314294"/>
    </source>
</evidence>
<dbReference type="Proteomes" id="UP000314294">
    <property type="component" value="Unassembled WGS sequence"/>
</dbReference>
<sequence>MLKNVKKLSLTESILFNFGTVEQAKWHHREKWVTPPIWRREKQLNRGPVLKGTLRTTVKFLISSMTRGQKDCSVCWASLPPAPNASADIL</sequence>
<dbReference type="EMBL" id="SRLO01000019">
    <property type="protein sequence ID" value="TNN85718.1"/>
    <property type="molecule type" value="Genomic_DNA"/>
</dbReference>
<comment type="caution">
    <text evidence="1">The sequence shown here is derived from an EMBL/GenBank/DDBJ whole genome shotgun (WGS) entry which is preliminary data.</text>
</comment>
<dbReference type="AlphaFoldDB" id="A0A4Z2J7Q2"/>
<protein>
    <submittedName>
        <fullName evidence="1">Uncharacterized protein</fullName>
    </submittedName>
</protein>
<reference evidence="1 2" key="1">
    <citation type="submission" date="2019-03" db="EMBL/GenBank/DDBJ databases">
        <title>First draft genome of Liparis tanakae, snailfish: a comprehensive survey of snailfish specific genes.</title>
        <authorList>
            <person name="Kim W."/>
            <person name="Song I."/>
            <person name="Jeong J.-H."/>
            <person name="Kim D."/>
            <person name="Kim S."/>
            <person name="Ryu S."/>
            <person name="Song J.Y."/>
            <person name="Lee S.K."/>
        </authorList>
    </citation>
    <scope>NUCLEOTIDE SEQUENCE [LARGE SCALE GENOMIC DNA]</scope>
    <source>
        <tissue evidence="1">Muscle</tissue>
    </source>
</reference>
<name>A0A4Z2J7Q2_9TELE</name>
<keyword evidence="2" id="KW-1185">Reference proteome</keyword>
<gene>
    <name evidence="1" type="ORF">EYF80_003965</name>
</gene>
<evidence type="ECO:0000313" key="1">
    <source>
        <dbReference type="EMBL" id="TNN85718.1"/>
    </source>
</evidence>
<organism evidence="1 2">
    <name type="scientific">Liparis tanakae</name>
    <name type="common">Tanaka's snailfish</name>
    <dbReference type="NCBI Taxonomy" id="230148"/>
    <lineage>
        <taxon>Eukaryota</taxon>
        <taxon>Metazoa</taxon>
        <taxon>Chordata</taxon>
        <taxon>Craniata</taxon>
        <taxon>Vertebrata</taxon>
        <taxon>Euteleostomi</taxon>
        <taxon>Actinopterygii</taxon>
        <taxon>Neopterygii</taxon>
        <taxon>Teleostei</taxon>
        <taxon>Neoteleostei</taxon>
        <taxon>Acanthomorphata</taxon>
        <taxon>Eupercaria</taxon>
        <taxon>Perciformes</taxon>
        <taxon>Cottioidei</taxon>
        <taxon>Cottales</taxon>
        <taxon>Liparidae</taxon>
        <taxon>Liparis</taxon>
    </lineage>
</organism>
<accession>A0A4Z2J7Q2</accession>